<reference evidence="17 18" key="1">
    <citation type="submission" date="2019-09" db="EMBL/GenBank/DDBJ databases">
        <title>Prevotella A2879 sp. nov., isolated from an abscess of a patient.</title>
        <authorList>
            <person name="Buhl M."/>
            <person name="Oberhettinger P."/>
        </authorList>
    </citation>
    <scope>NUCLEOTIDE SEQUENCE [LARGE SCALE GENOMIC DNA]</scope>
    <source>
        <strain evidence="17 18">A2879</strain>
    </source>
</reference>
<feature type="transmembrane region" description="Helical" evidence="15">
    <location>
        <begin position="280"/>
        <end position="306"/>
    </location>
</feature>
<dbReference type="Gene3D" id="3.40.50.1000">
    <property type="entry name" value="HAD superfamily/HAD-like"/>
    <property type="match status" value="1"/>
</dbReference>
<comment type="subcellular location">
    <subcellularLocation>
        <location evidence="1">Endomembrane system</location>
        <topology evidence="1">Multi-pass membrane protein</topology>
    </subcellularLocation>
</comment>
<dbReference type="InterPro" id="IPR004014">
    <property type="entry name" value="ATPase_P-typ_cation-transptr_N"/>
</dbReference>
<dbReference type="GO" id="GO:0005886">
    <property type="term" value="C:plasma membrane"/>
    <property type="evidence" value="ECO:0007669"/>
    <property type="project" value="TreeGrafter"/>
</dbReference>
<dbReference type="Pfam" id="PF08282">
    <property type="entry name" value="Hydrolase_3"/>
    <property type="match status" value="1"/>
</dbReference>
<dbReference type="PANTHER" id="PTHR24093">
    <property type="entry name" value="CATION TRANSPORTING ATPASE"/>
    <property type="match status" value="1"/>
</dbReference>
<dbReference type="GO" id="GO:0005524">
    <property type="term" value="F:ATP binding"/>
    <property type="evidence" value="ECO:0007669"/>
    <property type="project" value="UniProtKB-KW"/>
</dbReference>
<keyword evidence="13" id="KW-0406">Ion transport</keyword>
<keyword evidence="5 15" id="KW-0812">Transmembrane</keyword>
<dbReference type="SFLD" id="SFLDF00027">
    <property type="entry name" value="p-type_atpase"/>
    <property type="match status" value="1"/>
</dbReference>
<dbReference type="InterPro" id="IPR044492">
    <property type="entry name" value="P_typ_ATPase_HD_dom"/>
</dbReference>
<feature type="transmembrane region" description="Helical" evidence="15">
    <location>
        <begin position="245"/>
        <end position="268"/>
    </location>
</feature>
<dbReference type="Proteomes" id="UP000482295">
    <property type="component" value="Unassembled WGS sequence"/>
</dbReference>
<dbReference type="EMBL" id="VVIQ01000003">
    <property type="protein sequence ID" value="MUL27579.1"/>
    <property type="molecule type" value="Genomic_DNA"/>
</dbReference>
<proteinExistence type="predicted"/>
<evidence type="ECO:0000256" key="11">
    <source>
        <dbReference type="ARBA" id="ARBA00022967"/>
    </source>
</evidence>
<dbReference type="Pfam" id="PF00689">
    <property type="entry name" value="Cation_ATPase_C"/>
    <property type="match status" value="1"/>
</dbReference>
<dbReference type="SUPFAM" id="SSF56784">
    <property type="entry name" value="HAD-like"/>
    <property type="match status" value="1"/>
</dbReference>
<evidence type="ECO:0000256" key="5">
    <source>
        <dbReference type="ARBA" id="ARBA00022692"/>
    </source>
</evidence>
<dbReference type="NCBIfam" id="TIGR01517">
    <property type="entry name" value="ATPase-IIB_Ca"/>
    <property type="match status" value="1"/>
</dbReference>
<dbReference type="Gene3D" id="1.20.1110.10">
    <property type="entry name" value="Calcium-transporting ATPase, transmembrane domain"/>
    <property type="match status" value="1"/>
</dbReference>
<dbReference type="PROSITE" id="PS00154">
    <property type="entry name" value="ATPASE_E1_E2"/>
    <property type="match status" value="1"/>
</dbReference>
<keyword evidence="4" id="KW-0109">Calcium transport</keyword>
<organism evidence="17 18">
    <name type="scientific">Prevotella vespertina</name>
    <dbReference type="NCBI Taxonomy" id="2608404"/>
    <lineage>
        <taxon>Bacteria</taxon>
        <taxon>Pseudomonadati</taxon>
        <taxon>Bacteroidota</taxon>
        <taxon>Bacteroidia</taxon>
        <taxon>Bacteroidales</taxon>
        <taxon>Prevotellaceae</taxon>
        <taxon>Prevotella</taxon>
    </lineage>
</organism>
<feature type="transmembrane region" description="Helical" evidence="15">
    <location>
        <begin position="76"/>
        <end position="96"/>
    </location>
</feature>
<keyword evidence="7" id="KW-0547">Nucleotide-binding</keyword>
<dbReference type="InterPro" id="IPR023298">
    <property type="entry name" value="ATPase_P-typ_TM_dom_sf"/>
</dbReference>
<dbReference type="NCBIfam" id="TIGR01494">
    <property type="entry name" value="ATPase_P-type"/>
    <property type="match status" value="2"/>
</dbReference>
<keyword evidence="9" id="KW-0067">ATP-binding</keyword>
<dbReference type="PRINTS" id="PR00119">
    <property type="entry name" value="CATATPASE"/>
</dbReference>
<evidence type="ECO:0000256" key="4">
    <source>
        <dbReference type="ARBA" id="ARBA00022568"/>
    </source>
</evidence>
<dbReference type="Pfam" id="PF13246">
    <property type="entry name" value="Cation_ATPase"/>
    <property type="match status" value="1"/>
</dbReference>
<sequence>MKEKKIINGLNDQEVLASRQKYGENLLTPPAKEPMWKRFITKFEDPLIIILLVAGILSIAISFYEYYGLHEGTEVFFEPVGIFIAILLATGMAFFFEEKANKAFSVLNQVNDEEPVEVIRNGNTTQITKREVVVGDVVRLNTGSEVPADGVLLQAISLNIDESSLTGEPICHKSTHEADFDKDATFPTNYVLRGTKVMEGHGLFRVEKIGDNTENGKVFVASQIDNSVKTPLTEQLERLGKLITWASYTIAALILIARIIMFFSNFSFDWVHFLQYLLDSIMICVTLIVVAVPEGLPMAVTLSLAYSMRRMLKTNNLVRKMHACETMGATTVICTDKTGTLTQNQMRVSEMAIDRETEEHRALAREAIAVNSTASLDFTDTHHPTALGNPTEGALLLWLNDQGYDYRQLRTEAEVIDELPFSTERKCMGTLVRSAQLPGKTILYIKGATDIIRNYCSSIMGNRSWDEISNQLLTWQNQAMRTLGFACMLIDDDNLHEGVIPTLLDTIKQTGKGLTFQGIVAISDPVRKEVPAAVRECLDAGIDVKIVTGDTPGTAKEIGRQVGLWTRKDCDNCVITGPEFEALSDEELSKRVNNLKIIARARPMDKKRLVEALQAQHQVVAVTGDGTNDAPALKAAHVGLSMGDGTNVAKEASDITIIDNSFRSIGRAVMWGRSLYQNIQRFILFQMTVNVAACLIVLAGALMGTQSPLTVTQMLWVNLIMDTFAAMALASLPPSESVMHDKPRNRKSFIINPAMTRLIIGVGCLFFVILLTLLYMLEHAPIHSMTDFLTWKNMGNQGLTDHELSIFFTLFVMIQFWNMFNARAFATGRSAFHLKGCKGFGGIALLIFVGQIIIVQCGGRMFNVTPLSLSDWLIIVTSTSAVLWIGELFRLFNKRNKQ</sequence>
<evidence type="ECO:0000256" key="13">
    <source>
        <dbReference type="ARBA" id="ARBA00023065"/>
    </source>
</evidence>
<feature type="transmembrane region" description="Helical" evidence="15">
    <location>
        <begin position="47"/>
        <end position="64"/>
    </location>
</feature>
<dbReference type="SFLD" id="SFLDS00003">
    <property type="entry name" value="Haloacid_Dehalogenase"/>
    <property type="match status" value="1"/>
</dbReference>
<evidence type="ECO:0000256" key="7">
    <source>
        <dbReference type="ARBA" id="ARBA00022741"/>
    </source>
</evidence>
<keyword evidence="11" id="KW-1278">Translocase</keyword>
<dbReference type="GO" id="GO:0005388">
    <property type="term" value="F:P-type calcium transporter activity"/>
    <property type="evidence" value="ECO:0007669"/>
    <property type="project" value="UniProtKB-EC"/>
</dbReference>
<evidence type="ECO:0000256" key="1">
    <source>
        <dbReference type="ARBA" id="ARBA00004127"/>
    </source>
</evidence>
<keyword evidence="14 15" id="KW-0472">Membrane</keyword>
<evidence type="ECO:0000256" key="10">
    <source>
        <dbReference type="ARBA" id="ARBA00022842"/>
    </source>
</evidence>
<dbReference type="InterPro" id="IPR036412">
    <property type="entry name" value="HAD-like_sf"/>
</dbReference>
<keyword evidence="3" id="KW-0813">Transport</keyword>
<dbReference type="SUPFAM" id="SSF81653">
    <property type="entry name" value="Calcium ATPase, transduction domain A"/>
    <property type="match status" value="1"/>
</dbReference>
<accession>A0A7C9LSR4</accession>
<evidence type="ECO:0000313" key="17">
    <source>
        <dbReference type="EMBL" id="MUL27579.1"/>
    </source>
</evidence>
<protein>
    <recommendedName>
        <fullName evidence="2">P-type Ca(2+) transporter</fullName>
        <ecNumber evidence="2">7.2.2.10</ecNumber>
    </recommendedName>
</protein>
<evidence type="ECO:0000256" key="8">
    <source>
        <dbReference type="ARBA" id="ARBA00022837"/>
    </source>
</evidence>
<feature type="transmembrane region" description="Helical" evidence="15">
    <location>
        <begin position="840"/>
        <end position="861"/>
    </location>
</feature>
<evidence type="ECO:0000256" key="9">
    <source>
        <dbReference type="ARBA" id="ARBA00022840"/>
    </source>
</evidence>
<keyword evidence="18" id="KW-1185">Reference proteome</keyword>
<keyword evidence="12 15" id="KW-1133">Transmembrane helix</keyword>
<dbReference type="InterPro" id="IPR006408">
    <property type="entry name" value="P-type_ATPase_IIB"/>
</dbReference>
<keyword evidence="6" id="KW-0479">Metal-binding</keyword>
<dbReference type="InterPro" id="IPR023214">
    <property type="entry name" value="HAD_sf"/>
</dbReference>
<evidence type="ECO:0000259" key="16">
    <source>
        <dbReference type="SMART" id="SM00831"/>
    </source>
</evidence>
<dbReference type="SFLD" id="SFLDG00002">
    <property type="entry name" value="C1.7:_P-type_atpase_like"/>
    <property type="match status" value="1"/>
</dbReference>
<feature type="transmembrane region" description="Helical" evidence="15">
    <location>
        <begin position="804"/>
        <end position="820"/>
    </location>
</feature>
<dbReference type="AlphaFoldDB" id="A0A7C9LSR4"/>
<feature type="transmembrane region" description="Helical" evidence="15">
    <location>
        <begin position="873"/>
        <end position="892"/>
    </location>
</feature>
<feature type="transmembrane region" description="Helical" evidence="15">
    <location>
        <begin position="682"/>
        <end position="703"/>
    </location>
</feature>
<feature type="domain" description="Cation-transporting P-type ATPase N-terminal" evidence="16">
    <location>
        <begin position="2"/>
        <end position="63"/>
    </location>
</feature>
<gene>
    <name evidence="17" type="ORF">F0475_04505</name>
</gene>
<dbReference type="InterPro" id="IPR018303">
    <property type="entry name" value="ATPase_P-typ_P_site"/>
</dbReference>
<feature type="transmembrane region" description="Helical" evidence="15">
    <location>
        <begin position="715"/>
        <end position="733"/>
    </location>
</feature>
<comment type="caution">
    <text evidence="17">The sequence shown here is derived from an EMBL/GenBank/DDBJ whole genome shotgun (WGS) entry which is preliminary data.</text>
</comment>
<dbReference type="InterPro" id="IPR008250">
    <property type="entry name" value="ATPase_P-typ_transduc_dom_A_sf"/>
</dbReference>
<dbReference type="InterPro" id="IPR059000">
    <property type="entry name" value="ATPase_P-type_domA"/>
</dbReference>
<evidence type="ECO:0000256" key="6">
    <source>
        <dbReference type="ARBA" id="ARBA00022723"/>
    </source>
</evidence>
<evidence type="ECO:0000313" key="18">
    <source>
        <dbReference type="Proteomes" id="UP000482295"/>
    </source>
</evidence>
<dbReference type="GO" id="GO:0046872">
    <property type="term" value="F:metal ion binding"/>
    <property type="evidence" value="ECO:0007669"/>
    <property type="project" value="UniProtKB-KW"/>
</dbReference>
<dbReference type="PANTHER" id="PTHR24093:SF369">
    <property type="entry name" value="CALCIUM-TRANSPORTING ATPASE"/>
    <property type="match status" value="1"/>
</dbReference>
<dbReference type="SMART" id="SM00831">
    <property type="entry name" value="Cation_ATPase_N"/>
    <property type="match status" value="1"/>
</dbReference>
<dbReference type="EC" id="7.2.2.10" evidence="2"/>
<dbReference type="GO" id="GO:0012505">
    <property type="term" value="C:endomembrane system"/>
    <property type="evidence" value="ECO:0007669"/>
    <property type="project" value="UniProtKB-SubCell"/>
</dbReference>
<evidence type="ECO:0000256" key="14">
    <source>
        <dbReference type="ARBA" id="ARBA00023136"/>
    </source>
</evidence>
<dbReference type="InterPro" id="IPR006068">
    <property type="entry name" value="ATPase_P-typ_cation-transptr_C"/>
</dbReference>
<name>A0A7C9LSR4_9BACT</name>
<feature type="transmembrane region" description="Helical" evidence="15">
    <location>
        <begin position="754"/>
        <end position="777"/>
    </location>
</feature>
<evidence type="ECO:0000256" key="12">
    <source>
        <dbReference type="ARBA" id="ARBA00022989"/>
    </source>
</evidence>
<keyword evidence="10" id="KW-0460">Magnesium</keyword>
<keyword evidence="8" id="KW-0106">Calcium</keyword>
<dbReference type="RefSeq" id="WP_155715652.1">
    <property type="nucleotide sequence ID" value="NZ_VVIQ01000003.1"/>
</dbReference>
<dbReference type="SUPFAM" id="SSF81665">
    <property type="entry name" value="Calcium ATPase, transmembrane domain M"/>
    <property type="match status" value="1"/>
</dbReference>
<evidence type="ECO:0000256" key="15">
    <source>
        <dbReference type="SAM" id="Phobius"/>
    </source>
</evidence>
<dbReference type="Gene3D" id="2.70.150.10">
    <property type="entry name" value="Calcium-transporting ATPase, cytoplasmic transduction domain A"/>
    <property type="match status" value="1"/>
</dbReference>
<dbReference type="Pfam" id="PF00122">
    <property type="entry name" value="E1-E2_ATPase"/>
    <property type="match status" value="1"/>
</dbReference>
<evidence type="ECO:0000256" key="2">
    <source>
        <dbReference type="ARBA" id="ARBA00012790"/>
    </source>
</evidence>
<dbReference type="Pfam" id="PF00690">
    <property type="entry name" value="Cation_ATPase_N"/>
    <property type="match status" value="1"/>
</dbReference>
<dbReference type="GO" id="GO:0016887">
    <property type="term" value="F:ATP hydrolysis activity"/>
    <property type="evidence" value="ECO:0007669"/>
    <property type="project" value="InterPro"/>
</dbReference>
<dbReference type="InterPro" id="IPR023299">
    <property type="entry name" value="ATPase_P-typ_cyto_dom_N"/>
</dbReference>
<dbReference type="Gene3D" id="3.40.1110.10">
    <property type="entry name" value="Calcium-transporting ATPase, cytoplasmic domain N"/>
    <property type="match status" value="1"/>
</dbReference>
<dbReference type="InterPro" id="IPR001757">
    <property type="entry name" value="P_typ_ATPase"/>
</dbReference>
<evidence type="ECO:0000256" key="3">
    <source>
        <dbReference type="ARBA" id="ARBA00022448"/>
    </source>
</evidence>